<name>A0ABS3H1W5_9ENTE</name>
<organism evidence="2 3">
    <name type="scientific">Candidatus Enterococcus ikei</name>
    <dbReference type="NCBI Taxonomy" id="2815326"/>
    <lineage>
        <taxon>Bacteria</taxon>
        <taxon>Bacillati</taxon>
        <taxon>Bacillota</taxon>
        <taxon>Bacilli</taxon>
        <taxon>Lactobacillales</taxon>
        <taxon>Enterococcaceae</taxon>
        <taxon>Enterococcus</taxon>
    </lineage>
</organism>
<keyword evidence="3" id="KW-1185">Reference proteome</keyword>
<feature type="transmembrane region" description="Helical" evidence="1">
    <location>
        <begin position="70"/>
        <end position="99"/>
    </location>
</feature>
<dbReference type="EMBL" id="JAFLWD010000037">
    <property type="protein sequence ID" value="MBO0441526.1"/>
    <property type="molecule type" value="Genomic_DNA"/>
</dbReference>
<dbReference type="RefSeq" id="WP_207113502.1">
    <property type="nucleotide sequence ID" value="NZ_JAFLWD010000037.1"/>
</dbReference>
<proteinExistence type="predicted"/>
<comment type="caution">
    <text evidence="2">The sequence shown here is derived from an EMBL/GenBank/DDBJ whole genome shotgun (WGS) entry which is preliminary data.</text>
</comment>
<accession>A0ABS3H1W5</accession>
<reference evidence="2 3" key="1">
    <citation type="submission" date="2021-03" db="EMBL/GenBank/DDBJ databases">
        <title>Enterococcal diversity collection.</title>
        <authorList>
            <person name="Gilmore M.S."/>
            <person name="Schwartzman J."/>
            <person name="Van Tyne D."/>
            <person name="Martin M."/>
            <person name="Earl A.M."/>
            <person name="Manson A.L."/>
            <person name="Straub T."/>
            <person name="Salamzade R."/>
            <person name="Saavedra J."/>
            <person name="Lebreton F."/>
            <person name="Prichula J."/>
            <person name="Schaufler K."/>
            <person name="Gaca A."/>
            <person name="Sgardioli B."/>
            <person name="Wagenaar J."/>
            <person name="Strong T."/>
        </authorList>
    </citation>
    <scope>NUCLEOTIDE SEQUENCE [LARGE SCALE GENOMIC DNA]</scope>
    <source>
        <strain evidence="2 3">DIV0869a</strain>
    </source>
</reference>
<keyword evidence="1" id="KW-0472">Membrane</keyword>
<protein>
    <submittedName>
        <fullName evidence="2">Uncharacterized protein</fullName>
    </submittedName>
</protein>
<keyword evidence="1" id="KW-1133">Transmembrane helix</keyword>
<evidence type="ECO:0000313" key="3">
    <source>
        <dbReference type="Proteomes" id="UP000664632"/>
    </source>
</evidence>
<sequence length="168" mass="19550">MHSENELNKIQVADRTVEENIKAFKREEIIDEVVLLEINLLREEKKLELLNALANLQQKDRMKYFYRQKFALFIEGIFLPIVTMIGSGGVFCLALYSIFITDVAIDTKDLFVISISGIIIAVALLKENTYFWSIFSDQELSRKLKLQYIKTEKLNKKISVLREAIEKE</sequence>
<gene>
    <name evidence="2" type="ORF">JZO69_14255</name>
</gene>
<evidence type="ECO:0000313" key="2">
    <source>
        <dbReference type="EMBL" id="MBO0441526.1"/>
    </source>
</evidence>
<dbReference type="Proteomes" id="UP000664632">
    <property type="component" value="Unassembled WGS sequence"/>
</dbReference>
<evidence type="ECO:0000256" key="1">
    <source>
        <dbReference type="SAM" id="Phobius"/>
    </source>
</evidence>
<feature type="transmembrane region" description="Helical" evidence="1">
    <location>
        <begin position="111"/>
        <end position="135"/>
    </location>
</feature>
<keyword evidence="1" id="KW-0812">Transmembrane</keyword>